<dbReference type="GO" id="GO:0055085">
    <property type="term" value="P:transmembrane transport"/>
    <property type="evidence" value="ECO:0007669"/>
    <property type="project" value="InterPro"/>
</dbReference>
<keyword evidence="3" id="KW-0997">Cell inner membrane</keyword>
<feature type="transmembrane region" description="Helical" evidence="16">
    <location>
        <begin position="253"/>
        <end position="278"/>
    </location>
</feature>
<evidence type="ECO:0000256" key="15">
    <source>
        <dbReference type="ARBA" id="ARBA00023201"/>
    </source>
</evidence>
<keyword evidence="15 16" id="KW-0739">Sodium transport</keyword>
<comment type="subunit">
    <text evidence="16">Composed of six subunits; NqrA, NqrB, NqrC, NqrD, NqrE and NqrF.</text>
</comment>
<protein>
    <recommendedName>
        <fullName evidence="16">Na(+)-translocating NADH-quinone reductase subunit B</fullName>
        <shortName evidence="16">Na(+)-NQR subunit B</shortName>
        <shortName evidence="16">Na(+)-translocating NQR subunit B</shortName>
        <ecNumber evidence="16">7.2.1.1</ecNumber>
    </recommendedName>
    <alternativeName>
        <fullName evidence="16">NQR complex subunit B</fullName>
    </alternativeName>
    <alternativeName>
        <fullName evidence="16">NQR-1 subunit B</fullName>
    </alternativeName>
</protein>
<sequence length="403" mass="43637">MKFVQNIFDQTRPLVEKDGKRNILYPLHNAIETMAFVPDHTAHSGAHVRDAIDLKRTMVTVIFAMVPALLFGMWNIGRLHFGAFGEESTLLDNVIFGALKLLPLIIVTYAAGLGVEIYFSWKRNHPVNEGFLVSGLLIPMIMPVDIPLWMVAVSTIFAVLIGKEVFGGTGMNLLNPALTARAFAFFAYPTWMSGDKVWINTTSAEGSQLVDGYSGATALGDLATTVGQGMGNPATETVMTQFGPEGTYSLANAFLGLIPGSIGETSAALILLGGLFLVFKGVGSWRIMVSFFIGGFVMAAIFSAFAVNEFMGLNPLHQLMLGGFMFGMVFMATDPVSASQTATGKLIYGFLAGFFGIMIRVFNPAYPEGIMLAILFMNVMAPLIDHYVIEANVKRRAKRLANA</sequence>
<keyword evidence="8 16" id="KW-1278">Translocase</keyword>
<keyword evidence="4 16" id="KW-0597">Phosphoprotein</keyword>
<keyword evidence="10 16" id="KW-0520">NAD</keyword>
<comment type="function">
    <text evidence="16">NQR complex catalyzes the reduction of ubiquinone-1 to ubiquinol by two successive reactions, coupled with the transport of Na(+) ions from the cytoplasm to the periplasm. NqrA to NqrE are probably involved in the second step, the conversion of ubisemiquinone to ubiquinol.</text>
</comment>
<dbReference type="HAMAP" id="MF_00426">
    <property type="entry name" value="NqrB"/>
    <property type="match status" value="1"/>
</dbReference>
<feature type="transmembrane region" description="Helical" evidence="16">
    <location>
        <begin position="57"/>
        <end position="74"/>
    </location>
</feature>
<evidence type="ECO:0000256" key="9">
    <source>
        <dbReference type="ARBA" id="ARBA00022989"/>
    </source>
</evidence>
<evidence type="ECO:0000313" key="17">
    <source>
        <dbReference type="EMBL" id="ADI20219.1"/>
    </source>
</evidence>
<evidence type="ECO:0000256" key="4">
    <source>
        <dbReference type="ARBA" id="ARBA00022553"/>
    </source>
</evidence>
<keyword evidence="5 16" id="KW-0285">Flavoprotein</keyword>
<reference evidence="17" key="1">
    <citation type="journal article" date="2011" name="Environ. Microbiol.">
        <title>Time-series analyses of Monterey Bay coastal microbial picoplankton using a 'genome proxy' microarray.</title>
        <authorList>
            <person name="Rich V.I."/>
            <person name="Pham V.D."/>
            <person name="Eppley J."/>
            <person name="Shi Y."/>
            <person name="DeLong E.F."/>
        </authorList>
    </citation>
    <scope>NUCLEOTIDE SEQUENCE</scope>
</reference>
<proteinExistence type="inferred from homology"/>
<dbReference type="Pfam" id="PF03116">
    <property type="entry name" value="NQR2_RnfD_RnfE"/>
    <property type="match status" value="1"/>
</dbReference>
<dbReference type="InterPro" id="IPR010966">
    <property type="entry name" value="NqrB"/>
</dbReference>
<evidence type="ECO:0000256" key="1">
    <source>
        <dbReference type="ARBA" id="ARBA00022448"/>
    </source>
</evidence>
<keyword evidence="1 16" id="KW-0813">Transport</keyword>
<evidence type="ECO:0000256" key="8">
    <source>
        <dbReference type="ARBA" id="ARBA00022967"/>
    </source>
</evidence>
<dbReference type="PANTHER" id="PTHR30578">
    <property type="entry name" value="ELECTRON TRANSPORT COMPLEX PROTEIN RNFD"/>
    <property type="match status" value="1"/>
</dbReference>
<feature type="transmembrane region" description="Helical" evidence="16">
    <location>
        <begin position="346"/>
        <end position="363"/>
    </location>
</feature>
<evidence type="ECO:0000256" key="7">
    <source>
        <dbReference type="ARBA" id="ARBA00022692"/>
    </source>
</evidence>
<evidence type="ECO:0000256" key="6">
    <source>
        <dbReference type="ARBA" id="ARBA00022643"/>
    </source>
</evidence>
<keyword evidence="2 16" id="KW-1003">Cell membrane</keyword>
<dbReference type="NCBIfam" id="TIGR01937">
    <property type="entry name" value="nqrB"/>
    <property type="match status" value="1"/>
</dbReference>
<comment type="cofactor">
    <cofactor evidence="16">
        <name>FMN</name>
        <dbReference type="ChEBI" id="CHEBI:58210"/>
    </cofactor>
</comment>
<feature type="transmembrane region" description="Helical" evidence="16">
    <location>
        <begin position="285"/>
        <end position="307"/>
    </location>
</feature>
<dbReference type="GO" id="GO:0016655">
    <property type="term" value="F:oxidoreductase activity, acting on NAD(P)H, quinone or similar compound as acceptor"/>
    <property type="evidence" value="ECO:0007669"/>
    <property type="project" value="UniProtKB-UniRule"/>
</dbReference>
<dbReference type="EMBL" id="GU474939">
    <property type="protein sequence ID" value="ADI20219.1"/>
    <property type="molecule type" value="Genomic_DNA"/>
</dbReference>
<dbReference type="GO" id="GO:0022904">
    <property type="term" value="P:respiratory electron transport chain"/>
    <property type="evidence" value="ECO:0007669"/>
    <property type="project" value="InterPro"/>
</dbReference>
<dbReference type="EC" id="7.2.1.1" evidence="16"/>
<dbReference type="GO" id="GO:0005886">
    <property type="term" value="C:plasma membrane"/>
    <property type="evidence" value="ECO:0007669"/>
    <property type="project" value="UniProtKB-SubCell"/>
</dbReference>
<keyword evidence="7 16" id="KW-0812">Transmembrane</keyword>
<comment type="similarity">
    <text evidence="16">Belongs to the NqrB/RnfD family.</text>
</comment>
<evidence type="ECO:0000256" key="5">
    <source>
        <dbReference type="ARBA" id="ARBA00022630"/>
    </source>
</evidence>
<organism evidence="17">
    <name type="scientific">uncultured Sphingobacterium sp. EB080_L08E11</name>
    <dbReference type="NCBI Taxonomy" id="710992"/>
    <lineage>
        <taxon>Bacteria</taxon>
        <taxon>Pseudomonadati</taxon>
        <taxon>Bacteroidota</taxon>
        <taxon>Sphingobacteriia</taxon>
        <taxon>Sphingobacteriales</taxon>
        <taxon>Sphingobacteriaceae</taxon>
        <taxon>Sphingobacterium</taxon>
        <taxon>environmental samples</taxon>
    </lineage>
</organism>
<keyword evidence="14 16" id="KW-0472">Membrane</keyword>
<dbReference type="InterPro" id="IPR004338">
    <property type="entry name" value="NqrB/RnfD"/>
</dbReference>
<dbReference type="GO" id="GO:0006814">
    <property type="term" value="P:sodium ion transport"/>
    <property type="evidence" value="ECO:0007669"/>
    <property type="project" value="UniProtKB-UniRule"/>
</dbReference>
<keyword evidence="12 16" id="KW-0406">Ion transport</keyword>
<keyword evidence="9 16" id="KW-1133">Transmembrane helix</keyword>
<feature type="transmembrane region" description="Helical" evidence="16">
    <location>
        <begin position="369"/>
        <end position="389"/>
    </location>
</feature>
<name>E0Y0M8_9SPHI</name>
<keyword evidence="6 16" id="KW-0288">FMN</keyword>
<keyword evidence="13 16" id="KW-0830">Ubiquinone</keyword>
<dbReference type="GO" id="GO:0010181">
    <property type="term" value="F:FMN binding"/>
    <property type="evidence" value="ECO:0007669"/>
    <property type="project" value="InterPro"/>
</dbReference>
<dbReference type="PANTHER" id="PTHR30578:SF1">
    <property type="entry name" value="NA(+)-TRANSLOCATING NADH-QUINONE REDUCTASE SUBUNIT B"/>
    <property type="match status" value="1"/>
</dbReference>
<comment type="catalytic activity">
    <reaction evidence="16">
        <text>a ubiquinone + n Na(+)(in) + NADH + H(+) = a ubiquinol + n Na(+)(out) + NAD(+)</text>
        <dbReference type="Rhea" id="RHEA:47748"/>
        <dbReference type="Rhea" id="RHEA-COMP:9565"/>
        <dbReference type="Rhea" id="RHEA-COMP:9566"/>
        <dbReference type="ChEBI" id="CHEBI:15378"/>
        <dbReference type="ChEBI" id="CHEBI:16389"/>
        <dbReference type="ChEBI" id="CHEBI:17976"/>
        <dbReference type="ChEBI" id="CHEBI:29101"/>
        <dbReference type="ChEBI" id="CHEBI:57540"/>
        <dbReference type="ChEBI" id="CHEBI:57945"/>
        <dbReference type="EC" id="7.2.1.1"/>
    </reaction>
</comment>
<evidence type="ECO:0000256" key="11">
    <source>
        <dbReference type="ARBA" id="ARBA00023053"/>
    </source>
</evidence>
<dbReference type="AlphaFoldDB" id="E0Y0M8"/>
<feature type="transmembrane region" description="Helical" evidence="16">
    <location>
        <begin position="131"/>
        <end position="161"/>
    </location>
</feature>
<feature type="transmembrane region" description="Helical" evidence="16">
    <location>
        <begin position="94"/>
        <end position="119"/>
    </location>
</feature>
<keyword evidence="11 16" id="KW-0915">Sodium</keyword>
<feature type="transmembrane region" description="Helical" evidence="16">
    <location>
        <begin position="319"/>
        <end position="339"/>
    </location>
</feature>
<comment type="subcellular location">
    <subcellularLocation>
        <location evidence="16">Cell membrane</location>
        <topology evidence="16">Multi-pass membrane protein</topology>
    </subcellularLocation>
</comment>
<evidence type="ECO:0000256" key="2">
    <source>
        <dbReference type="ARBA" id="ARBA00022475"/>
    </source>
</evidence>
<evidence type="ECO:0000256" key="3">
    <source>
        <dbReference type="ARBA" id="ARBA00022519"/>
    </source>
</evidence>
<evidence type="ECO:0000256" key="16">
    <source>
        <dbReference type="HAMAP-Rule" id="MF_00426"/>
    </source>
</evidence>
<evidence type="ECO:0000256" key="13">
    <source>
        <dbReference type="ARBA" id="ARBA00023075"/>
    </source>
</evidence>
<dbReference type="NCBIfam" id="NF003756">
    <property type="entry name" value="PRK05349.1"/>
    <property type="match status" value="1"/>
</dbReference>
<evidence type="ECO:0000256" key="10">
    <source>
        <dbReference type="ARBA" id="ARBA00023027"/>
    </source>
</evidence>
<gene>
    <name evidence="16" type="primary">nqrB</name>
</gene>
<feature type="modified residue" description="FMN phosphoryl threonine" evidence="16">
    <location>
        <position position="217"/>
    </location>
</feature>
<accession>E0Y0M8</accession>
<evidence type="ECO:0000256" key="12">
    <source>
        <dbReference type="ARBA" id="ARBA00023065"/>
    </source>
</evidence>
<evidence type="ECO:0000256" key="14">
    <source>
        <dbReference type="ARBA" id="ARBA00023136"/>
    </source>
</evidence>